<evidence type="ECO:0000259" key="3">
    <source>
        <dbReference type="Pfam" id="PF16861"/>
    </source>
</evidence>
<feature type="domain" description="Carbamoyltransferase" evidence="2">
    <location>
        <begin position="3"/>
        <end position="343"/>
    </location>
</feature>
<dbReference type="InterPro" id="IPR003696">
    <property type="entry name" value="Carbtransf_dom"/>
</dbReference>
<comment type="similarity">
    <text evidence="1">Belongs to the NodU/CmcH family.</text>
</comment>
<dbReference type="Pfam" id="PF16861">
    <property type="entry name" value="Carbam_trans_C"/>
    <property type="match status" value="1"/>
</dbReference>
<sequence>MLIVGVKASHDGGVALIDGNRLVLSVEIEKLGNNPRYSRLRDLEQVCEILRDHGVDPADVDQFVVDGWWPEKGASTPSVSTTANGAPLTLPVAPYVDGVGALDPLERYAFTAHDFTANAPGYVSYHHASNHAVGSYCTSPFAARGEDSLALVWDGGISPRLYHVSAQARTVRPVAPLFPVTGNIFADFCMYFDPFRPDPAAEGDNETHHLSVAGKAMAYAALGACDRDAFPVFDRLFEELTSISTENADELGARVAAERDQLFPGRSNADIIATFQEYVGEMLLRRLTDLVKQRFMGQRLNLCLGGGCALNIKWNSVIRNSGLFRDVWIPPFPNDSGAAIGTAACELFRSGEPAALEWDVYSGPRVGPVGELPQGWTSRPCDERELALLLHTEGEPVVVIDGRAELGPRALGNRSILAPAVDPGMKKRLNEIKNRAGYRPVAPLCLTSRSAEIFDPGTPDRYMLFDHQMRPGWAERVPAIVHLDGSARLQTIDPSVDCAASRVLAAYEALSGVPVLCNTSANLNGSGFFPDVASVAAWGRTKYIWSAGVLYVNPRS</sequence>
<dbReference type="Gene3D" id="3.90.870.20">
    <property type="entry name" value="Carbamoyltransferase, C-terminal domain"/>
    <property type="match status" value="1"/>
</dbReference>
<proteinExistence type="inferred from homology"/>
<name>A0AA90H7X2_9ACTN</name>
<dbReference type="InterPro" id="IPR051338">
    <property type="entry name" value="NodU/CmcH_Carbamoyltrnsfr"/>
</dbReference>
<evidence type="ECO:0000259" key="2">
    <source>
        <dbReference type="Pfam" id="PF02543"/>
    </source>
</evidence>
<organism evidence="4">
    <name type="scientific">Streptantibioticus silvisoli</name>
    <dbReference type="NCBI Taxonomy" id="2705255"/>
    <lineage>
        <taxon>Bacteria</taxon>
        <taxon>Bacillati</taxon>
        <taxon>Actinomycetota</taxon>
        <taxon>Actinomycetes</taxon>
        <taxon>Kitasatosporales</taxon>
        <taxon>Streptomycetaceae</taxon>
        <taxon>Streptantibioticus</taxon>
    </lineage>
</organism>
<feature type="domain" description="Carbamoyltransferase C-terminal" evidence="3">
    <location>
        <begin position="393"/>
        <end position="528"/>
    </location>
</feature>
<dbReference type="Gene3D" id="3.30.420.40">
    <property type="match status" value="1"/>
</dbReference>
<dbReference type="PANTHER" id="PTHR34847">
    <property type="entry name" value="NODULATION PROTEIN U"/>
    <property type="match status" value="1"/>
</dbReference>
<dbReference type="GO" id="GO:0003824">
    <property type="term" value="F:catalytic activity"/>
    <property type="evidence" value="ECO:0007669"/>
    <property type="project" value="InterPro"/>
</dbReference>
<dbReference type="AlphaFoldDB" id="A0AA90H7X2"/>
<gene>
    <name evidence="4" type="ORF">POF50_025410</name>
</gene>
<comment type="caution">
    <text evidence="4">The sequence shown here is derived from an EMBL/GenBank/DDBJ whole genome shotgun (WGS) entry which is preliminary data.</text>
</comment>
<dbReference type="Pfam" id="PF02543">
    <property type="entry name" value="Carbam_trans_N"/>
    <property type="match status" value="1"/>
</dbReference>
<evidence type="ECO:0000313" key="4">
    <source>
        <dbReference type="EMBL" id="MDI5972640.1"/>
    </source>
</evidence>
<dbReference type="EMBL" id="JABXJJ020000034">
    <property type="protein sequence ID" value="MDI5972640.1"/>
    <property type="molecule type" value="Genomic_DNA"/>
</dbReference>
<reference evidence="4" key="1">
    <citation type="submission" date="2023-05" db="EMBL/GenBank/DDBJ databases">
        <title>Streptantibioticus silvisoli sp. nov., acidotolerant actinomycetes 1 from pine litter.</title>
        <authorList>
            <person name="Swiecimska M."/>
            <person name="Golinska P."/>
            <person name="Sangal V."/>
            <person name="Wachnowicz B."/>
            <person name="Goodfellow M."/>
        </authorList>
    </citation>
    <scope>NUCLEOTIDE SEQUENCE</scope>
    <source>
        <strain evidence="4">SL13</strain>
    </source>
</reference>
<dbReference type="InterPro" id="IPR031730">
    <property type="entry name" value="Carbam_trans_C"/>
</dbReference>
<protein>
    <submittedName>
        <fullName evidence="4">Carbamoyltransferase N-terminal domain-containing protein</fullName>
    </submittedName>
</protein>
<evidence type="ECO:0000256" key="1">
    <source>
        <dbReference type="ARBA" id="ARBA00006129"/>
    </source>
</evidence>
<dbReference type="PANTHER" id="PTHR34847:SF1">
    <property type="entry name" value="NODULATION PROTEIN U"/>
    <property type="match status" value="1"/>
</dbReference>
<dbReference type="InterPro" id="IPR038152">
    <property type="entry name" value="Carbam_trans_C_sf"/>
</dbReference>
<accession>A0AA90H7X2</accession>